<dbReference type="Pfam" id="PF08591">
    <property type="entry name" value="RNR_inhib"/>
    <property type="match status" value="1"/>
</dbReference>
<reference evidence="8 9" key="1">
    <citation type="submission" date="2024-03" db="EMBL/GenBank/DDBJ databases">
        <authorList>
            <person name="Brejova B."/>
        </authorList>
    </citation>
    <scope>NUCLEOTIDE SEQUENCE [LARGE SCALE GENOMIC DNA]</scope>
    <source>
        <strain evidence="8 9">CBS 14171</strain>
    </source>
</reference>
<evidence type="ECO:0000313" key="8">
    <source>
        <dbReference type="EMBL" id="CAK9441115.1"/>
    </source>
</evidence>
<keyword evidence="9" id="KW-1185">Reference proteome</keyword>
<evidence type="ECO:0000256" key="7">
    <source>
        <dbReference type="SAM" id="MobiDB-lite"/>
    </source>
</evidence>
<protein>
    <recommendedName>
        <fullName evidence="4">Damage-regulated import facilitator 1</fullName>
    </recommendedName>
</protein>
<evidence type="ECO:0000256" key="4">
    <source>
        <dbReference type="ARBA" id="ARBA00021625"/>
    </source>
</evidence>
<proteinExistence type="inferred from homology"/>
<name>A0ABP0ZU81_9ASCO</name>
<dbReference type="Proteomes" id="UP001497383">
    <property type="component" value="Chromosome 6"/>
</dbReference>
<feature type="compositionally biased region" description="Low complexity" evidence="7">
    <location>
        <begin position="73"/>
        <end position="84"/>
    </location>
</feature>
<keyword evidence="6" id="KW-0539">Nucleus</keyword>
<accession>A0ABP0ZU81</accession>
<organism evidence="8 9">
    <name type="scientific">Lodderomyces beijingensis</name>
    <dbReference type="NCBI Taxonomy" id="1775926"/>
    <lineage>
        <taxon>Eukaryota</taxon>
        <taxon>Fungi</taxon>
        <taxon>Dikarya</taxon>
        <taxon>Ascomycota</taxon>
        <taxon>Saccharomycotina</taxon>
        <taxon>Pichiomycetes</taxon>
        <taxon>Debaryomycetaceae</taxon>
        <taxon>Candida/Lodderomyces clade</taxon>
        <taxon>Lodderomyces</taxon>
    </lineage>
</organism>
<dbReference type="GeneID" id="92210180"/>
<evidence type="ECO:0000313" key="9">
    <source>
        <dbReference type="Proteomes" id="UP001497383"/>
    </source>
</evidence>
<dbReference type="RefSeq" id="XP_066831922.1">
    <property type="nucleotide sequence ID" value="XM_066975265.1"/>
</dbReference>
<feature type="region of interest" description="Disordered" evidence="7">
    <location>
        <begin position="52"/>
        <end position="87"/>
    </location>
</feature>
<dbReference type="InterPro" id="IPR013900">
    <property type="entry name" value="RNR_inhibitor"/>
</dbReference>
<evidence type="ECO:0000256" key="6">
    <source>
        <dbReference type="ARBA" id="ARBA00023242"/>
    </source>
</evidence>
<comment type="similarity">
    <text evidence="3">Belongs to the DIF1/spd1 family.</text>
</comment>
<evidence type="ECO:0000256" key="5">
    <source>
        <dbReference type="ARBA" id="ARBA00022490"/>
    </source>
</evidence>
<comment type="subcellular location">
    <subcellularLocation>
        <location evidence="2">Cytoplasm</location>
    </subcellularLocation>
    <subcellularLocation>
        <location evidence="1">Nucleus</location>
    </subcellularLocation>
</comment>
<keyword evidence="5" id="KW-0963">Cytoplasm</keyword>
<gene>
    <name evidence="8" type="ORF">LODBEIA_P49840</name>
</gene>
<dbReference type="EMBL" id="OZ022410">
    <property type="protein sequence ID" value="CAK9441115.1"/>
    <property type="molecule type" value="Genomic_DNA"/>
</dbReference>
<evidence type="ECO:0000256" key="3">
    <source>
        <dbReference type="ARBA" id="ARBA00005459"/>
    </source>
</evidence>
<evidence type="ECO:0000256" key="1">
    <source>
        <dbReference type="ARBA" id="ARBA00004123"/>
    </source>
</evidence>
<feature type="compositionally biased region" description="Polar residues" evidence="7">
    <location>
        <begin position="12"/>
        <end position="25"/>
    </location>
</feature>
<feature type="region of interest" description="Disordered" evidence="7">
    <location>
        <begin position="1"/>
        <end position="31"/>
    </location>
</feature>
<sequence>MPAVEERRLKRANNQPQSQQDTLSLAGTAYGPNVDSPLAAVAMRIRKAVSEGYNTGDGNFGGNYQRVPLPNHLSQPPSLSSSQSTRTVSNLEEWDSYYRIENAPIWTLDGHGKETSHLKRRYEDSPGGQPEIAQYQAKYGELHFNEEF</sequence>
<evidence type="ECO:0000256" key="2">
    <source>
        <dbReference type="ARBA" id="ARBA00004496"/>
    </source>
</evidence>